<dbReference type="PROSITE" id="PS51386">
    <property type="entry name" value="RINT1_TIP20"/>
    <property type="match status" value="1"/>
</dbReference>
<feature type="region of interest" description="Disordered" evidence="1">
    <location>
        <begin position="734"/>
        <end position="753"/>
    </location>
</feature>
<organism evidence="2 3">
    <name type="scientific">Marchantia polymorpha subsp. ruderalis</name>
    <dbReference type="NCBI Taxonomy" id="1480154"/>
    <lineage>
        <taxon>Eukaryota</taxon>
        <taxon>Viridiplantae</taxon>
        <taxon>Streptophyta</taxon>
        <taxon>Embryophyta</taxon>
        <taxon>Marchantiophyta</taxon>
        <taxon>Marchantiopsida</taxon>
        <taxon>Marchantiidae</taxon>
        <taxon>Marchantiales</taxon>
        <taxon>Marchantiaceae</taxon>
        <taxon>Marchantia</taxon>
    </lineage>
</organism>
<dbReference type="PANTHER" id="PTHR13520">
    <property type="entry name" value="RAD50-INTERACTING PROTEIN 1 RINT-1"/>
    <property type="match status" value="1"/>
</dbReference>
<sequence length="925" mass="102195">MELESRGSDDGPGGGLEALPAKESISPFLRNLLNESFNTVDDLSGTPSLVARLLAELDEEKENFRKAQAQVLVTTSRGLSRFGLLTNSLEKLTSKIENVRASSVPLSSMQREGSGSGGNGTAVSEKKHGISNWEEKEKVEIERIMNPGRGETESEGTELNRRGMVEELENLANEVARVEKVRIYAESALKLEQLVGDLEAAVATISSSSGGILLKATRAVKIMQTTEAAVAEISNAHWNRLVSAVDLRVDRVAAILRPVVVADHRHILKSIGWPPPLSASSVGGNKLVNPLLEMSEVQERTYFESFMALTILQAVQQARRERQLNQYKNVNDVISPDTLSERKMKSRANRAPLWAMDELVSPVAAKAEPHFLRWTTKPELAFALAFRLAQEYVDSVDEILQPLIDKANLAGYSAREEWVFSLSSMMSLYLQNHILPGLANDLQDDGGAGSVAAALWLHIVDEALAFDGRMKSLAMRVLGLFQGGSLEEAQVEDLDNLSGPVVLSISAIADRQEWLEMWATLEREDVLAKLKVELHNDGAWVTKTKADVFLGLVQDGHEGANGFLGAPIENFRAPAGASLVMASMSAITDRCRSLLEPYQQYVFVKLGAIPIAQVYLQEMLGPRCLELQAVTALADEESMVKVATCLNAARFCQHSLQEWGEDIFFVELLNAHQDETQGTIELTGGSIFDQEIGEFEQFRKDWLNKLVSSISRGFEARCREYLWNKKRWSDPGNGTQSLAVPVQDSDVESKPRPKDLMDETYVNTLKDFDVSATMVDSLAVLQSQLSTLNATLDFVNFLELWRSLAAVLDQLLVNSVVLSGAKFSDYGGWQFAADIQGLFLLFKPYCVRPSGFFKTLHDAVILLTLSSNDAHTLLQALQPSPVKPREQTDMAKDKSLIDISRRFGVRKLDPVTIRKVLSCRMLSKT</sequence>
<keyword evidence="3" id="KW-1185">Reference proteome</keyword>
<reference evidence="2" key="1">
    <citation type="submission" date="2016-03" db="EMBL/GenBank/DDBJ databases">
        <title>Mechanisms controlling the formation of the plant cell surface in tip-growing cells are functionally conserved among land plants.</title>
        <authorList>
            <person name="Honkanen S."/>
            <person name="Jones V.A."/>
            <person name="Morieri G."/>
            <person name="Champion C."/>
            <person name="Hetherington A.J."/>
            <person name="Kelly S."/>
            <person name="Saint-Marcoux D."/>
            <person name="Proust H."/>
            <person name="Prescott H."/>
            <person name="Dolan L."/>
        </authorList>
    </citation>
    <scope>NUCLEOTIDE SEQUENCE [LARGE SCALE GENOMIC DNA]</scope>
    <source>
        <tissue evidence="2">Whole gametophyte</tissue>
    </source>
</reference>
<dbReference type="GO" id="GO:0070939">
    <property type="term" value="C:Dsl1/NZR complex"/>
    <property type="evidence" value="ECO:0007669"/>
    <property type="project" value="InterPro"/>
</dbReference>
<dbReference type="Proteomes" id="UP000077202">
    <property type="component" value="Unassembled WGS sequence"/>
</dbReference>
<gene>
    <name evidence="2" type="ORF">AXG93_4666s1070</name>
</gene>
<feature type="region of interest" description="Disordered" evidence="1">
    <location>
        <begin position="103"/>
        <end position="127"/>
    </location>
</feature>
<dbReference type="Pfam" id="PF04437">
    <property type="entry name" value="RINT1_TIP1"/>
    <property type="match status" value="1"/>
</dbReference>
<dbReference type="GO" id="GO:0006890">
    <property type="term" value="P:retrograde vesicle-mediated transport, Golgi to endoplasmic reticulum"/>
    <property type="evidence" value="ECO:0007669"/>
    <property type="project" value="InterPro"/>
</dbReference>
<dbReference type="Gene3D" id="1.20.58.670">
    <property type="entry name" value="Dsl1p vesicle tethering complex, Tip20p subunit, domain D"/>
    <property type="match status" value="1"/>
</dbReference>
<protein>
    <submittedName>
        <fullName evidence="2">Uncharacterized protein</fullName>
    </submittedName>
</protein>
<accession>A0A176W261</accession>
<comment type="caution">
    <text evidence="2">The sequence shown here is derived from an EMBL/GenBank/DDBJ whole genome shotgun (WGS) entry which is preliminary data.</text>
</comment>
<dbReference type="AlphaFoldDB" id="A0A176W261"/>
<feature type="region of interest" description="Disordered" evidence="1">
    <location>
        <begin position="1"/>
        <end position="20"/>
    </location>
</feature>
<name>A0A176W261_MARPO</name>
<dbReference type="GO" id="GO:0060628">
    <property type="term" value="P:regulation of ER to Golgi vesicle-mediated transport"/>
    <property type="evidence" value="ECO:0007669"/>
    <property type="project" value="TreeGrafter"/>
</dbReference>
<dbReference type="InterPro" id="IPR042044">
    <property type="entry name" value="EXOC6PINT-1/Sec15/Tip20_C_dom2"/>
</dbReference>
<evidence type="ECO:0000256" key="1">
    <source>
        <dbReference type="SAM" id="MobiDB-lite"/>
    </source>
</evidence>
<dbReference type="EMBL" id="LVLJ01001967">
    <property type="protein sequence ID" value="OAE27137.1"/>
    <property type="molecule type" value="Genomic_DNA"/>
</dbReference>
<proteinExistence type="predicted"/>
<dbReference type="InterPro" id="IPR007528">
    <property type="entry name" value="RINT1_Tip20"/>
</dbReference>
<feature type="compositionally biased region" description="Polar residues" evidence="1">
    <location>
        <begin position="103"/>
        <end position="113"/>
    </location>
</feature>
<evidence type="ECO:0000313" key="3">
    <source>
        <dbReference type="Proteomes" id="UP000077202"/>
    </source>
</evidence>
<dbReference type="GO" id="GO:0006888">
    <property type="term" value="P:endoplasmic reticulum to Golgi vesicle-mediated transport"/>
    <property type="evidence" value="ECO:0007669"/>
    <property type="project" value="InterPro"/>
</dbReference>
<evidence type="ECO:0000313" key="2">
    <source>
        <dbReference type="EMBL" id="OAE27137.1"/>
    </source>
</evidence>
<dbReference type="PANTHER" id="PTHR13520:SF0">
    <property type="entry name" value="RAD50-INTERACTING PROTEIN 1"/>
    <property type="match status" value="1"/>
</dbReference>